<name>A0A067L736_JATCU</name>
<dbReference type="PANTHER" id="PTHR10209">
    <property type="entry name" value="OXIDOREDUCTASE, 2OG-FE II OXYGENASE FAMILY PROTEIN"/>
    <property type="match status" value="1"/>
</dbReference>
<dbReference type="PROSITE" id="PS51471">
    <property type="entry name" value="FE2OG_OXY"/>
    <property type="match status" value="1"/>
</dbReference>
<dbReference type="FunFam" id="2.60.120.330:FF:000005">
    <property type="entry name" value="1-aminocyclopropane-1-carboxylate oxidase homolog 1"/>
    <property type="match status" value="1"/>
</dbReference>
<keyword evidence="3 6" id="KW-0479">Metal-binding</keyword>
<dbReference type="Pfam" id="PF03171">
    <property type="entry name" value="2OG-FeII_Oxy"/>
    <property type="match status" value="1"/>
</dbReference>
<accession>A0A067L736</accession>
<evidence type="ECO:0000256" key="3">
    <source>
        <dbReference type="ARBA" id="ARBA00022723"/>
    </source>
</evidence>
<gene>
    <name evidence="8" type="ORF">JCGZ_02308</name>
</gene>
<dbReference type="GO" id="GO:0051213">
    <property type="term" value="F:dioxygenase activity"/>
    <property type="evidence" value="ECO:0007669"/>
    <property type="project" value="UniProtKB-ARBA"/>
</dbReference>
<evidence type="ECO:0000313" key="8">
    <source>
        <dbReference type="EMBL" id="KDP40310.1"/>
    </source>
</evidence>
<evidence type="ECO:0000256" key="4">
    <source>
        <dbReference type="ARBA" id="ARBA00023002"/>
    </source>
</evidence>
<evidence type="ECO:0000259" key="7">
    <source>
        <dbReference type="PROSITE" id="PS51471"/>
    </source>
</evidence>
<dbReference type="Pfam" id="PF14226">
    <property type="entry name" value="DIOX_N"/>
    <property type="match status" value="1"/>
</dbReference>
<proteinExistence type="inferred from homology"/>
<dbReference type="Proteomes" id="UP000027138">
    <property type="component" value="Unassembled WGS sequence"/>
</dbReference>
<keyword evidence="5 6" id="KW-0408">Iron</keyword>
<dbReference type="PANTHER" id="PTHR10209:SF739">
    <property type="entry name" value="FE2OG DIOXYGENASE DOMAIN-CONTAINING PROTEIN"/>
    <property type="match status" value="1"/>
</dbReference>
<dbReference type="InterPro" id="IPR005123">
    <property type="entry name" value="Oxoglu/Fe-dep_dioxygenase_dom"/>
</dbReference>
<evidence type="ECO:0000313" key="9">
    <source>
        <dbReference type="Proteomes" id="UP000027138"/>
    </source>
</evidence>
<evidence type="ECO:0000256" key="2">
    <source>
        <dbReference type="ARBA" id="ARBA00008056"/>
    </source>
</evidence>
<evidence type="ECO:0000256" key="1">
    <source>
        <dbReference type="ARBA" id="ARBA00001962"/>
    </source>
</evidence>
<dbReference type="Gene3D" id="2.60.120.330">
    <property type="entry name" value="B-lactam Antibiotic, Isopenicillin N Synthase, Chain"/>
    <property type="match status" value="1"/>
</dbReference>
<dbReference type="OrthoDB" id="288590at2759"/>
<dbReference type="InterPro" id="IPR044861">
    <property type="entry name" value="IPNS-like_FE2OG_OXY"/>
</dbReference>
<organism evidence="8 9">
    <name type="scientific">Jatropha curcas</name>
    <name type="common">Barbados nut</name>
    <dbReference type="NCBI Taxonomy" id="180498"/>
    <lineage>
        <taxon>Eukaryota</taxon>
        <taxon>Viridiplantae</taxon>
        <taxon>Streptophyta</taxon>
        <taxon>Embryophyta</taxon>
        <taxon>Tracheophyta</taxon>
        <taxon>Spermatophyta</taxon>
        <taxon>Magnoliopsida</taxon>
        <taxon>eudicotyledons</taxon>
        <taxon>Gunneridae</taxon>
        <taxon>Pentapetalae</taxon>
        <taxon>rosids</taxon>
        <taxon>fabids</taxon>
        <taxon>Malpighiales</taxon>
        <taxon>Euphorbiaceae</taxon>
        <taxon>Crotonoideae</taxon>
        <taxon>Jatropheae</taxon>
        <taxon>Jatropha</taxon>
    </lineage>
</organism>
<dbReference type="InterPro" id="IPR026992">
    <property type="entry name" value="DIOX_N"/>
</dbReference>
<keyword evidence="9" id="KW-1185">Reference proteome</keyword>
<keyword evidence="4 6" id="KW-0560">Oxidoreductase</keyword>
<dbReference type="AlphaFoldDB" id="A0A067L736"/>
<reference evidence="8 9" key="1">
    <citation type="journal article" date="2014" name="PLoS ONE">
        <title>Global Analysis of Gene Expression Profiles in Physic Nut (Jatropha curcas L.) Seedlings Exposed to Salt Stress.</title>
        <authorList>
            <person name="Zhang L."/>
            <person name="Zhang C."/>
            <person name="Wu P."/>
            <person name="Chen Y."/>
            <person name="Li M."/>
            <person name="Jiang H."/>
            <person name="Wu G."/>
        </authorList>
    </citation>
    <scope>NUCLEOTIDE SEQUENCE [LARGE SCALE GENOMIC DNA]</scope>
    <source>
        <strain evidence="9">cv. GZQX0401</strain>
        <tissue evidence="8">Young leaves</tissue>
    </source>
</reference>
<protein>
    <recommendedName>
        <fullName evidence="7">Fe2OG dioxygenase domain-containing protein</fullName>
    </recommendedName>
</protein>
<dbReference type="SUPFAM" id="SSF51197">
    <property type="entry name" value="Clavaminate synthase-like"/>
    <property type="match status" value="1"/>
</dbReference>
<feature type="domain" description="Fe2OG dioxygenase" evidence="7">
    <location>
        <begin position="208"/>
        <end position="310"/>
    </location>
</feature>
<sequence length="358" mass="40863">MEFGYDRKEELKSFDNTKLGVRGLVDAGVVNIPKMFVRSSDELTEDLDHPRTTHIGLPVIELTGLLTSNRGKIVDQVRRASEEWGFFQVVNHGIPLDLLNNMINAVRKFNEQDIDVKKEFYSRDTNRRVRFNSNHDLFQSERADWRDTFSVSMLRSDHIDPNELPAILRDEAVEFIDQIGKIGDTLFELLSEALGLKPEYLKSIECNKGRTTVCHYYPACPEPDLAMGVTKHTDNTFLTVLVEDETGGLQVLHDNKWVDVRPIPGSLVVNIGDLLQIVSNDKFKSNVHRVLPSRSPRISVIGFFAGRVAPPARLYGPIKELLSEENPPKYKEVLVSEYVARFFNKKLHEKPSLDDYRL</sequence>
<comment type="similarity">
    <text evidence="2 6">Belongs to the iron/ascorbate-dependent oxidoreductase family.</text>
</comment>
<dbReference type="EMBL" id="KK914334">
    <property type="protein sequence ID" value="KDP40310.1"/>
    <property type="molecule type" value="Genomic_DNA"/>
</dbReference>
<evidence type="ECO:0000256" key="5">
    <source>
        <dbReference type="ARBA" id="ARBA00023004"/>
    </source>
</evidence>
<dbReference type="InterPro" id="IPR027443">
    <property type="entry name" value="IPNS-like_sf"/>
</dbReference>
<comment type="cofactor">
    <cofactor evidence="1">
        <name>Fe cation</name>
        <dbReference type="ChEBI" id="CHEBI:24875"/>
    </cofactor>
</comment>
<evidence type="ECO:0000256" key="6">
    <source>
        <dbReference type="RuleBase" id="RU003682"/>
    </source>
</evidence>
<dbReference type="GO" id="GO:0046872">
    <property type="term" value="F:metal ion binding"/>
    <property type="evidence" value="ECO:0007669"/>
    <property type="project" value="UniProtKB-KW"/>
</dbReference>